<keyword evidence="7" id="KW-0963">Cytoplasm</keyword>
<keyword evidence="8" id="KW-0597">Phosphoprotein</keyword>
<dbReference type="InterPro" id="IPR003594">
    <property type="entry name" value="HATPase_dom"/>
</dbReference>
<evidence type="ECO:0000256" key="17">
    <source>
        <dbReference type="ARBA" id="ARBA00024827"/>
    </source>
</evidence>
<evidence type="ECO:0000256" key="18">
    <source>
        <dbReference type="ARBA" id="ARBA00030800"/>
    </source>
</evidence>
<dbReference type="GO" id="GO:0016020">
    <property type="term" value="C:membrane"/>
    <property type="evidence" value="ECO:0007669"/>
    <property type="project" value="InterPro"/>
</dbReference>
<keyword evidence="10" id="KW-0479">Metal-binding</keyword>
<dbReference type="GO" id="GO:0046872">
    <property type="term" value="F:metal ion binding"/>
    <property type="evidence" value="ECO:0007669"/>
    <property type="project" value="UniProtKB-KW"/>
</dbReference>
<dbReference type="Gene3D" id="3.30.565.10">
    <property type="entry name" value="Histidine kinase-like ATPase, C-terminal domain"/>
    <property type="match status" value="1"/>
</dbReference>
<dbReference type="GO" id="GO:0005737">
    <property type="term" value="C:cytoplasm"/>
    <property type="evidence" value="ECO:0007669"/>
    <property type="project" value="UniProtKB-SubCell"/>
</dbReference>
<keyword evidence="6" id="KW-0004">4Fe-4S</keyword>
<evidence type="ECO:0000256" key="13">
    <source>
        <dbReference type="ARBA" id="ARBA00022840"/>
    </source>
</evidence>
<evidence type="ECO:0000256" key="8">
    <source>
        <dbReference type="ARBA" id="ARBA00022553"/>
    </source>
</evidence>
<proteinExistence type="predicted"/>
<dbReference type="Pfam" id="PF02518">
    <property type="entry name" value="HATPase_c"/>
    <property type="match status" value="1"/>
</dbReference>
<dbReference type="Pfam" id="PF07730">
    <property type="entry name" value="HisKA_3"/>
    <property type="match status" value="1"/>
</dbReference>
<evidence type="ECO:0000256" key="2">
    <source>
        <dbReference type="ARBA" id="ARBA00001966"/>
    </source>
</evidence>
<evidence type="ECO:0000256" key="11">
    <source>
        <dbReference type="ARBA" id="ARBA00022741"/>
    </source>
</evidence>
<dbReference type="InterPro" id="IPR005467">
    <property type="entry name" value="His_kinase_dom"/>
</dbReference>
<comment type="catalytic activity">
    <reaction evidence="1">
        <text>ATP + protein L-histidine = ADP + protein N-phospho-L-histidine.</text>
        <dbReference type="EC" id="2.7.13.3"/>
    </reaction>
</comment>
<sequence length="447" mass="50891">MDKDNSLSKSELLYELRLQRLENLRLRERLGPCGEAPEVRRQLRYLESTALIDKAIRENTDMDRMMNGLMEVIRDIFGCDQAWLLHPCDPDADSWHVPYRSVDPAYPINFGPEEALPQTEDLAENFRLALKTPEPLPLGKENSVKEVPREAAEVEAKAALLIALHPKLGSPWLMGLHHCSGERTWTVEEKRMYQDITGRIADALSATLFYRNLEENRQRLKHLSSQLFRSQEEERRRVAGEIHDEVGQSILAIKIGIENALFLLEDAQESAKNSLRSASNLSREVIDTIRRMQTALFPPTLRDFGVTNALNGFLDDFSNIYSTMEVRRQIRINEELIPEQLRTPIFRLAQEALYNAGRHSGGDTVTVGLDHRCGSLVLEIEDNGVGFDPKKTLRYPDTRLGLGLTSMKERAELSGGLLKIDARPGRGTTIRVIWRLEESPWDVARML</sequence>
<evidence type="ECO:0000256" key="15">
    <source>
        <dbReference type="ARBA" id="ARBA00023012"/>
    </source>
</evidence>
<dbReference type="GO" id="GO:0046983">
    <property type="term" value="F:protein dimerization activity"/>
    <property type="evidence" value="ECO:0007669"/>
    <property type="project" value="InterPro"/>
</dbReference>
<dbReference type="GO" id="GO:0005524">
    <property type="term" value="F:ATP binding"/>
    <property type="evidence" value="ECO:0007669"/>
    <property type="project" value="UniProtKB-KW"/>
</dbReference>
<protein>
    <recommendedName>
        <fullName evidence="5">Oxygen sensor histidine kinase NreB</fullName>
        <ecNumber evidence="4">2.7.13.3</ecNumber>
    </recommendedName>
    <alternativeName>
        <fullName evidence="18">Nitrogen regulation protein B</fullName>
    </alternativeName>
</protein>
<dbReference type="CDD" id="cd16917">
    <property type="entry name" value="HATPase_UhpB-NarQ-NarX-like"/>
    <property type="match status" value="1"/>
</dbReference>
<dbReference type="Gene3D" id="1.20.5.1930">
    <property type="match status" value="1"/>
</dbReference>
<name>A0A6I6JHD7_9BACT</name>
<dbReference type="PROSITE" id="PS50109">
    <property type="entry name" value="HIS_KIN"/>
    <property type="match status" value="1"/>
</dbReference>
<keyword evidence="21" id="KW-1185">Reference proteome</keyword>
<accession>A0A6I6JHD7</accession>
<dbReference type="PANTHER" id="PTHR24421">
    <property type="entry name" value="NITRATE/NITRITE SENSOR PROTEIN NARX-RELATED"/>
    <property type="match status" value="1"/>
</dbReference>
<evidence type="ECO:0000256" key="12">
    <source>
        <dbReference type="ARBA" id="ARBA00022777"/>
    </source>
</evidence>
<evidence type="ECO:0000256" key="9">
    <source>
        <dbReference type="ARBA" id="ARBA00022679"/>
    </source>
</evidence>
<evidence type="ECO:0000256" key="14">
    <source>
        <dbReference type="ARBA" id="ARBA00023004"/>
    </source>
</evidence>
<dbReference type="SMART" id="SM00387">
    <property type="entry name" value="HATPase_c"/>
    <property type="match status" value="1"/>
</dbReference>
<dbReference type="AlphaFoldDB" id="A0A6I6JHD7"/>
<evidence type="ECO:0000313" key="21">
    <source>
        <dbReference type="Proteomes" id="UP000428328"/>
    </source>
</evidence>
<evidence type="ECO:0000256" key="6">
    <source>
        <dbReference type="ARBA" id="ARBA00022485"/>
    </source>
</evidence>
<comment type="cofactor">
    <cofactor evidence="2">
        <name>[4Fe-4S] cluster</name>
        <dbReference type="ChEBI" id="CHEBI:49883"/>
    </cofactor>
</comment>
<feature type="domain" description="Histidine kinase" evidence="19">
    <location>
        <begin position="241"/>
        <end position="438"/>
    </location>
</feature>
<keyword evidence="14" id="KW-0408">Iron</keyword>
<dbReference type="Gene3D" id="3.30.450.40">
    <property type="match status" value="1"/>
</dbReference>
<dbReference type="InterPro" id="IPR011712">
    <property type="entry name" value="Sig_transdc_His_kin_sub3_dim/P"/>
</dbReference>
<dbReference type="PANTHER" id="PTHR24421:SF10">
    <property type="entry name" value="NITRATE_NITRITE SENSOR PROTEIN NARQ"/>
    <property type="match status" value="1"/>
</dbReference>
<evidence type="ECO:0000256" key="1">
    <source>
        <dbReference type="ARBA" id="ARBA00000085"/>
    </source>
</evidence>
<keyword evidence="15" id="KW-0902">Two-component regulatory system</keyword>
<dbReference type="InterPro" id="IPR029016">
    <property type="entry name" value="GAF-like_dom_sf"/>
</dbReference>
<dbReference type="SUPFAM" id="SSF55781">
    <property type="entry name" value="GAF domain-like"/>
    <property type="match status" value="1"/>
</dbReference>
<keyword evidence="11" id="KW-0547">Nucleotide-binding</keyword>
<dbReference type="PRINTS" id="PR00344">
    <property type="entry name" value="BCTRLSENSOR"/>
</dbReference>
<dbReference type="InterPro" id="IPR050482">
    <property type="entry name" value="Sensor_HK_TwoCompSys"/>
</dbReference>
<evidence type="ECO:0000256" key="7">
    <source>
        <dbReference type="ARBA" id="ARBA00022490"/>
    </source>
</evidence>
<keyword evidence="16" id="KW-0411">Iron-sulfur</keyword>
<evidence type="ECO:0000256" key="4">
    <source>
        <dbReference type="ARBA" id="ARBA00012438"/>
    </source>
</evidence>
<dbReference type="KEGG" id="psel:GM415_06435"/>
<organism evidence="20 21">
    <name type="scientific">Pseudodesulfovibrio cashew</name>
    <dbReference type="NCBI Taxonomy" id="2678688"/>
    <lineage>
        <taxon>Bacteria</taxon>
        <taxon>Pseudomonadati</taxon>
        <taxon>Thermodesulfobacteriota</taxon>
        <taxon>Desulfovibrionia</taxon>
        <taxon>Desulfovibrionales</taxon>
        <taxon>Desulfovibrionaceae</taxon>
    </lineage>
</organism>
<evidence type="ECO:0000313" key="20">
    <source>
        <dbReference type="EMBL" id="QGY39772.1"/>
    </source>
</evidence>
<evidence type="ECO:0000259" key="19">
    <source>
        <dbReference type="PROSITE" id="PS50109"/>
    </source>
</evidence>
<evidence type="ECO:0000256" key="16">
    <source>
        <dbReference type="ARBA" id="ARBA00023014"/>
    </source>
</evidence>
<evidence type="ECO:0000256" key="3">
    <source>
        <dbReference type="ARBA" id="ARBA00004496"/>
    </source>
</evidence>
<reference evidence="20 21" key="1">
    <citation type="submission" date="2019-11" db="EMBL/GenBank/DDBJ databases">
        <authorList>
            <person name="Zheng R.K."/>
            <person name="Sun C.M."/>
        </authorList>
    </citation>
    <scope>NUCLEOTIDE SEQUENCE [LARGE SCALE GENOMIC DNA]</scope>
    <source>
        <strain evidence="20 21">SRB007</strain>
    </source>
</reference>
<dbReference type="EMBL" id="CP046400">
    <property type="protein sequence ID" value="QGY39772.1"/>
    <property type="molecule type" value="Genomic_DNA"/>
</dbReference>
<dbReference type="GO" id="GO:0051539">
    <property type="term" value="F:4 iron, 4 sulfur cluster binding"/>
    <property type="evidence" value="ECO:0007669"/>
    <property type="project" value="UniProtKB-KW"/>
</dbReference>
<dbReference type="InterPro" id="IPR036890">
    <property type="entry name" value="HATPase_C_sf"/>
</dbReference>
<dbReference type="SUPFAM" id="SSF55874">
    <property type="entry name" value="ATPase domain of HSP90 chaperone/DNA topoisomerase II/histidine kinase"/>
    <property type="match status" value="1"/>
</dbReference>
<comment type="function">
    <text evidence="17">Member of the two-component regulatory system NreB/NreC involved in the control of dissimilatory nitrate/nitrite reduction in response to oxygen. NreB functions as a direct oxygen sensor histidine kinase which is autophosphorylated, in the absence of oxygen, probably at the conserved histidine residue, and transfers its phosphate group probably to a conserved aspartate residue of NreC. NreB/NreC activates the expression of the nitrate (narGHJI) and nitrite (nir) reductase operons, as well as the putative nitrate transporter gene narT.</text>
</comment>
<dbReference type="InterPro" id="IPR004358">
    <property type="entry name" value="Sig_transdc_His_kin-like_C"/>
</dbReference>
<keyword evidence="9" id="KW-0808">Transferase</keyword>
<gene>
    <name evidence="20" type="ORF">GM415_06435</name>
</gene>
<dbReference type="RefSeq" id="WP_158946997.1">
    <property type="nucleotide sequence ID" value="NZ_CP046400.1"/>
</dbReference>
<keyword evidence="13" id="KW-0067">ATP-binding</keyword>
<dbReference type="Proteomes" id="UP000428328">
    <property type="component" value="Chromosome"/>
</dbReference>
<dbReference type="GO" id="GO:0000155">
    <property type="term" value="F:phosphorelay sensor kinase activity"/>
    <property type="evidence" value="ECO:0007669"/>
    <property type="project" value="InterPro"/>
</dbReference>
<keyword evidence="12" id="KW-0418">Kinase</keyword>
<dbReference type="EC" id="2.7.13.3" evidence="4"/>
<evidence type="ECO:0000256" key="10">
    <source>
        <dbReference type="ARBA" id="ARBA00022723"/>
    </source>
</evidence>
<evidence type="ECO:0000256" key="5">
    <source>
        <dbReference type="ARBA" id="ARBA00017322"/>
    </source>
</evidence>
<comment type="subcellular location">
    <subcellularLocation>
        <location evidence="3">Cytoplasm</location>
    </subcellularLocation>
</comment>